<dbReference type="PANTHER" id="PTHR42928">
    <property type="entry name" value="TRICARBOXYLATE-BINDING PROTEIN"/>
    <property type="match status" value="1"/>
</dbReference>
<dbReference type="InterPro" id="IPR042100">
    <property type="entry name" value="Bug_dom1"/>
</dbReference>
<evidence type="ECO:0000313" key="4">
    <source>
        <dbReference type="Proteomes" id="UP001226577"/>
    </source>
</evidence>
<dbReference type="EMBL" id="JAUSRE010000021">
    <property type="protein sequence ID" value="MDP9889993.1"/>
    <property type="molecule type" value="Genomic_DNA"/>
</dbReference>
<dbReference type="Proteomes" id="UP001226577">
    <property type="component" value="Unassembled WGS sequence"/>
</dbReference>
<dbReference type="PROSITE" id="PS51257">
    <property type="entry name" value="PROKAR_LIPOPROTEIN"/>
    <property type="match status" value="1"/>
</dbReference>
<feature type="chain" id="PRO_5045802871" evidence="2">
    <location>
        <begin position="21"/>
        <end position="328"/>
    </location>
</feature>
<comment type="caution">
    <text evidence="3">The sequence shown here is derived from an EMBL/GenBank/DDBJ whole genome shotgun (WGS) entry which is preliminary data.</text>
</comment>
<dbReference type="PANTHER" id="PTHR42928:SF5">
    <property type="entry name" value="BLR1237 PROTEIN"/>
    <property type="match status" value="1"/>
</dbReference>
<dbReference type="Pfam" id="PF03401">
    <property type="entry name" value="TctC"/>
    <property type="match status" value="1"/>
</dbReference>
<evidence type="ECO:0000313" key="3">
    <source>
        <dbReference type="EMBL" id="MDP9889993.1"/>
    </source>
</evidence>
<dbReference type="RefSeq" id="WP_307310859.1">
    <property type="nucleotide sequence ID" value="NZ_JAUSRE010000021.1"/>
</dbReference>
<dbReference type="Gene3D" id="3.40.190.10">
    <property type="entry name" value="Periplasmic binding protein-like II"/>
    <property type="match status" value="1"/>
</dbReference>
<dbReference type="Gene3D" id="3.40.190.150">
    <property type="entry name" value="Bordetella uptake gene, domain 1"/>
    <property type="match status" value="1"/>
</dbReference>
<protein>
    <submittedName>
        <fullName evidence="3">Tripartite-type tricarboxylate transporter receptor subunit TctC</fullName>
    </submittedName>
</protein>
<dbReference type="InterPro" id="IPR005064">
    <property type="entry name" value="BUG"/>
</dbReference>
<proteinExistence type="inferred from homology"/>
<dbReference type="SUPFAM" id="SSF53850">
    <property type="entry name" value="Periplasmic binding protein-like II"/>
    <property type="match status" value="1"/>
</dbReference>
<name>A0ABT9RXM3_9MICC</name>
<sequence length="328" mass="33730">MNKKIARTAGVFASVGIMSAAVVGCGNTAGAQSGAGYPSEKIRFIIPYAAGGPTDVTARALAPCLGKELGQSVVAENVAGGSGALGMQKLISSKADGYTVAIVSTGMTVLTPLVNGLDYSKEDITPIGVISHVPMNLVVGKDSPYKDAKAFIAAAKANPGKLNVGVSGASTPQAIELQRLEEQYGVDITVVPFDGSAGATTALLGGHADAAFINDAPEVSDRIEDGSFKALAVSSEERQKHLPDTPTLVELGYPDLTLAVTTYALAGPAGLPEEATSKLAGSLETCLKDSKTVEIIGERFVPEKFDDAETLKGILDEGATVYKTMLKK</sequence>
<comment type="similarity">
    <text evidence="1">Belongs to the UPF0065 (bug) family.</text>
</comment>
<accession>A0ABT9RXM3</accession>
<keyword evidence="2" id="KW-0732">Signal</keyword>
<evidence type="ECO:0000256" key="2">
    <source>
        <dbReference type="SAM" id="SignalP"/>
    </source>
</evidence>
<keyword evidence="4" id="KW-1185">Reference proteome</keyword>
<feature type="signal peptide" evidence="2">
    <location>
        <begin position="1"/>
        <end position="20"/>
    </location>
</feature>
<dbReference type="PIRSF" id="PIRSF017082">
    <property type="entry name" value="YflP"/>
    <property type="match status" value="1"/>
</dbReference>
<evidence type="ECO:0000256" key="1">
    <source>
        <dbReference type="ARBA" id="ARBA00006987"/>
    </source>
</evidence>
<gene>
    <name evidence="3" type="ORF">J2X98_003605</name>
</gene>
<organism evidence="3 4">
    <name type="scientific">Pseudarthrobacter enclensis</name>
    <dbReference type="NCBI Taxonomy" id="993070"/>
    <lineage>
        <taxon>Bacteria</taxon>
        <taxon>Bacillati</taxon>
        <taxon>Actinomycetota</taxon>
        <taxon>Actinomycetes</taxon>
        <taxon>Micrococcales</taxon>
        <taxon>Micrococcaceae</taxon>
        <taxon>Pseudarthrobacter</taxon>
    </lineage>
</organism>
<keyword evidence="3" id="KW-0675">Receptor</keyword>
<dbReference type="CDD" id="cd07012">
    <property type="entry name" value="PBP2_Bug_TTT"/>
    <property type="match status" value="1"/>
</dbReference>
<reference evidence="3 4" key="1">
    <citation type="submission" date="2023-07" db="EMBL/GenBank/DDBJ databases">
        <title>Sorghum-associated microbial communities from plants grown in Nebraska, USA.</title>
        <authorList>
            <person name="Schachtman D."/>
        </authorList>
    </citation>
    <scope>NUCLEOTIDE SEQUENCE [LARGE SCALE GENOMIC DNA]</scope>
    <source>
        <strain evidence="3 4">CC222</strain>
    </source>
</reference>